<dbReference type="Proteomes" id="UP000702425">
    <property type="component" value="Unassembled WGS sequence"/>
</dbReference>
<keyword evidence="1" id="KW-0472">Membrane</keyword>
<gene>
    <name evidence="2" type="ORF">E5S67_06354</name>
</gene>
<feature type="transmembrane region" description="Helical" evidence="1">
    <location>
        <begin position="68"/>
        <end position="87"/>
    </location>
</feature>
<feature type="transmembrane region" description="Helical" evidence="1">
    <location>
        <begin position="12"/>
        <end position="31"/>
    </location>
</feature>
<dbReference type="Pfam" id="PF14325">
    <property type="entry name" value="DUF4383"/>
    <property type="match status" value="1"/>
</dbReference>
<keyword evidence="1" id="KW-1133">Transmembrane helix</keyword>
<proteinExistence type="predicted"/>
<keyword evidence="1" id="KW-0812">Transmembrane</keyword>
<dbReference type="EMBL" id="SRRZ01000261">
    <property type="protein sequence ID" value="NQE38569.1"/>
    <property type="molecule type" value="Genomic_DNA"/>
</dbReference>
<reference evidence="2 3" key="1">
    <citation type="journal article" date="2020" name="Sci. Rep.">
        <title>A novel cyanobacterial geosmin producer, revising GeoA distribution and dispersion patterns in Bacteria.</title>
        <authorList>
            <person name="Churro C."/>
            <person name="Semedo-Aguiar A.P."/>
            <person name="Silva A.D."/>
            <person name="Pereira-Leal J.B."/>
            <person name="Leite R.B."/>
        </authorList>
    </citation>
    <scope>NUCLEOTIDE SEQUENCE [LARGE SCALE GENOMIC DNA]</scope>
    <source>
        <strain evidence="2 3">IPMA8</strain>
    </source>
</reference>
<feature type="transmembrane region" description="Helical" evidence="1">
    <location>
        <begin position="127"/>
        <end position="144"/>
    </location>
</feature>
<protein>
    <recommendedName>
        <fullName evidence="4">DUF4383 domain-containing protein</fullName>
    </recommendedName>
</protein>
<dbReference type="RefSeq" id="WP_172193385.1">
    <property type="nucleotide sequence ID" value="NZ_CAWPPK010000181.1"/>
</dbReference>
<evidence type="ECO:0000256" key="1">
    <source>
        <dbReference type="SAM" id="Phobius"/>
    </source>
</evidence>
<evidence type="ECO:0000313" key="2">
    <source>
        <dbReference type="EMBL" id="NQE38569.1"/>
    </source>
</evidence>
<organism evidence="2 3">
    <name type="scientific">Microcoleus asticus IPMA8</name>
    <dbReference type="NCBI Taxonomy" id="2563858"/>
    <lineage>
        <taxon>Bacteria</taxon>
        <taxon>Bacillati</taxon>
        <taxon>Cyanobacteriota</taxon>
        <taxon>Cyanophyceae</taxon>
        <taxon>Oscillatoriophycideae</taxon>
        <taxon>Oscillatoriales</taxon>
        <taxon>Microcoleaceae</taxon>
        <taxon>Microcoleus</taxon>
        <taxon>Microcoleus asticus</taxon>
    </lineage>
</organism>
<name>A0ABX2D7D6_9CYAN</name>
<keyword evidence="3" id="KW-1185">Reference proteome</keyword>
<feature type="transmembrane region" description="Helical" evidence="1">
    <location>
        <begin position="99"/>
        <end position="121"/>
    </location>
</feature>
<evidence type="ECO:0008006" key="4">
    <source>
        <dbReference type="Google" id="ProtNLM"/>
    </source>
</evidence>
<accession>A0ABX2D7D6</accession>
<sequence length="159" mass="16898">MDKMNSENMGQRYCALIIGILFAVIGVAGFVPGLVSLPPTGAAIPVDTSPNIYSAGFGYLFGLFPTNLLHNIVHIIVGIVGIVAYTSSGGARLYNRGFAIAYALIAIMGLLPVAQTTFGLMPIFGNNVWFNALTAIVAAYFGFFQPTQTMPQMNTSPRS</sequence>
<evidence type="ECO:0000313" key="3">
    <source>
        <dbReference type="Proteomes" id="UP000702425"/>
    </source>
</evidence>
<comment type="caution">
    <text evidence="2">The sequence shown here is derived from an EMBL/GenBank/DDBJ whole genome shotgun (WGS) entry which is preliminary data.</text>
</comment>